<dbReference type="FunFam" id="3.60.40.10:FF:000291">
    <property type="entry name" value="Protein phosphatase 2C 50"/>
    <property type="match status" value="1"/>
</dbReference>
<dbReference type="PROSITE" id="PS51746">
    <property type="entry name" value="PPM_2"/>
    <property type="match status" value="1"/>
</dbReference>
<feature type="compositionally biased region" description="Low complexity" evidence="13">
    <location>
        <begin position="1"/>
        <end position="17"/>
    </location>
</feature>
<comment type="catalytic activity">
    <reaction evidence="11">
        <text>O-phospho-L-threonyl-[protein] + H2O = L-threonyl-[protein] + phosphate</text>
        <dbReference type="Rhea" id="RHEA:47004"/>
        <dbReference type="Rhea" id="RHEA-COMP:11060"/>
        <dbReference type="Rhea" id="RHEA-COMP:11605"/>
        <dbReference type="ChEBI" id="CHEBI:15377"/>
        <dbReference type="ChEBI" id="CHEBI:30013"/>
        <dbReference type="ChEBI" id="CHEBI:43474"/>
        <dbReference type="ChEBI" id="CHEBI:61977"/>
        <dbReference type="EC" id="3.1.3.16"/>
    </reaction>
</comment>
<keyword evidence="8 12" id="KW-0904">Protein phosphatase</keyword>
<dbReference type="InterPro" id="IPR001932">
    <property type="entry name" value="PPM-type_phosphatase-like_dom"/>
</dbReference>
<feature type="compositionally biased region" description="Basic residues" evidence="13">
    <location>
        <begin position="58"/>
        <end position="69"/>
    </location>
</feature>
<comment type="caution">
    <text evidence="15">The sequence shown here is derived from an EMBL/GenBank/DDBJ whole genome shotgun (WGS) entry which is preliminary data.</text>
</comment>
<dbReference type="InterPro" id="IPR015655">
    <property type="entry name" value="PP2C"/>
</dbReference>
<name>A0A4V6T3Z8_MUSBA</name>
<organism evidence="15 16">
    <name type="scientific">Musa balbisiana</name>
    <name type="common">Banana</name>
    <dbReference type="NCBI Taxonomy" id="52838"/>
    <lineage>
        <taxon>Eukaryota</taxon>
        <taxon>Viridiplantae</taxon>
        <taxon>Streptophyta</taxon>
        <taxon>Embryophyta</taxon>
        <taxon>Tracheophyta</taxon>
        <taxon>Spermatophyta</taxon>
        <taxon>Magnoliopsida</taxon>
        <taxon>Liliopsida</taxon>
        <taxon>Zingiberales</taxon>
        <taxon>Musaceae</taxon>
        <taxon>Musa</taxon>
    </lineage>
</organism>
<evidence type="ECO:0000256" key="9">
    <source>
        <dbReference type="ARBA" id="ARBA00023211"/>
    </source>
</evidence>
<evidence type="ECO:0000256" key="8">
    <source>
        <dbReference type="ARBA" id="ARBA00022912"/>
    </source>
</evidence>
<dbReference type="SMART" id="SM00332">
    <property type="entry name" value="PP2Cc"/>
    <property type="match status" value="1"/>
</dbReference>
<evidence type="ECO:0000256" key="6">
    <source>
        <dbReference type="ARBA" id="ARBA00022801"/>
    </source>
</evidence>
<evidence type="ECO:0000259" key="14">
    <source>
        <dbReference type="PROSITE" id="PS51746"/>
    </source>
</evidence>
<sequence>MASATISPVAPPAAAAAPLPPQASRLEPEGPRCQGFLMEAPPRDDNNDNANHHPILSIHRRYRRRHCLPHNRDPPKRIRRAEGESSRSASGTDPLPQDDGSGKIDEKNATDAPPLRRASCLQSLAHGSMSVLGRRRDMEDAVTEVTGLGATAVGAGGYAYFAVYDGHGGAMVARECRDRLHVAVAEEVWRRRAAGEGEGPEMWRRALEAGFARVDAEVMEAARAMKKGMVGSTAVVAVVAEKWIVVANCGDSRAVLSRGGVAVPLSVDHKPDRPDELRRVEALGGRILCWDCPRVLGVLSTSRSFGDYLLKPYVISDPELMVTGRTEKDEFLILASDGLWDVISSEMACRVIGKCLEVLASDGYPCGVANSAAKEAAAVLVRLAISRGSVDNISVVVVKL</sequence>
<evidence type="ECO:0000256" key="1">
    <source>
        <dbReference type="ARBA" id="ARBA00001936"/>
    </source>
</evidence>
<dbReference type="GO" id="GO:0046872">
    <property type="term" value="F:metal ion binding"/>
    <property type="evidence" value="ECO:0007669"/>
    <property type="project" value="UniProtKB-KW"/>
</dbReference>
<dbReference type="AlphaFoldDB" id="A0A4V6T3Z8"/>
<accession>A0A4V6T3Z8</accession>
<keyword evidence="7" id="KW-0460">Magnesium</keyword>
<dbReference type="Pfam" id="PF00481">
    <property type="entry name" value="PP2C"/>
    <property type="match status" value="1"/>
</dbReference>
<reference evidence="15 16" key="1">
    <citation type="journal article" date="2019" name="Nat. Plants">
        <title>Genome sequencing of Musa balbisiana reveals subgenome evolution and function divergence in polyploid bananas.</title>
        <authorList>
            <person name="Yao X."/>
        </authorList>
    </citation>
    <scope>NUCLEOTIDE SEQUENCE [LARGE SCALE GENOMIC DNA]</scope>
    <source>
        <strain evidence="16">cv. DH-PKW</strain>
        <tissue evidence="15">Leaves</tissue>
    </source>
</reference>
<dbReference type="InterPro" id="IPR000222">
    <property type="entry name" value="PP2C_BS"/>
</dbReference>
<dbReference type="InterPro" id="IPR036457">
    <property type="entry name" value="PPM-type-like_dom_sf"/>
</dbReference>
<feature type="compositionally biased region" description="Basic and acidic residues" evidence="13">
    <location>
        <begin position="70"/>
        <end position="85"/>
    </location>
</feature>
<dbReference type="EMBL" id="PYDT01000011">
    <property type="protein sequence ID" value="THU45696.1"/>
    <property type="molecule type" value="Genomic_DNA"/>
</dbReference>
<dbReference type="GO" id="GO:0004722">
    <property type="term" value="F:protein serine/threonine phosphatase activity"/>
    <property type="evidence" value="ECO:0007669"/>
    <property type="project" value="UniProtKB-EC"/>
</dbReference>
<evidence type="ECO:0000256" key="13">
    <source>
        <dbReference type="SAM" id="MobiDB-lite"/>
    </source>
</evidence>
<keyword evidence="5" id="KW-0479">Metal-binding</keyword>
<proteinExistence type="inferred from homology"/>
<gene>
    <name evidence="15" type="ORF">C4D60_Mb02t20700</name>
</gene>
<dbReference type="STRING" id="52838.A0A4V6T3Z8"/>
<evidence type="ECO:0000256" key="11">
    <source>
        <dbReference type="ARBA" id="ARBA00048336"/>
    </source>
</evidence>
<evidence type="ECO:0000313" key="16">
    <source>
        <dbReference type="Proteomes" id="UP000317650"/>
    </source>
</evidence>
<comment type="cofactor">
    <cofactor evidence="2">
        <name>Mg(2+)</name>
        <dbReference type="ChEBI" id="CHEBI:18420"/>
    </cofactor>
</comment>
<evidence type="ECO:0000256" key="10">
    <source>
        <dbReference type="ARBA" id="ARBA00047761"/>
    </source>
</evidence>
<evidence type="ECO:0000313" key="15">
    <source>
        <dbReference type="EMBL" id="THU45696.1"/>
    </source>
</evidence>
<evidence type="ECO:0000256" key="3">
    <source>
        <dbReference type="ARBA" id="ARBA00006702"/>
    </source>
</evidence>
<feature type="region of interest" description="Disordered" evidence="13">
    <location>
        <begin position="1"/>
        <end position="117"/>
    </location>
</feature>
<comment type="similarity">
    <text evidence="3 12">Belongs to the PP2C family.</text>
</comment>
<dbReference type="Gene3D" id="3.60.40.10">
    <property type="entry name" value="PPM-type phosphatase domain"/>
    <property type="match status" value="1"/>
</dbReference>
<evidence type="ECO:0000256" key="4">
    <source>
        <dbReference type="ARBA" id="ARBA00013081"/>
    </source>
</evidence>
<dbReference type="CDD" id="cd00143">
    <property type="entry name" value="PP2Cc"/>
    <property type="match status" value="1"/>
</dbReference>
<keyword evidence="6 12" id="KW-0378">Hydrolase</keyword>
<dbReference type="EC" id="3.1.3.16" evidence="4"/>
<comment type="cofactor">
    <cofactor evidence="1">
        <name>Mn(2+)</name>
        <dbReference type="ChEBI" id="CHEBI:29035"/>
    </cofactor>
</comment>
<protein>
    <recommendedName>
        <fullName evidence="4">protein-serine/threonine phosphatase</fullName>
        <ecNumber evidence="4">3.1.3.16</ecNumber>
    </recommendedName>
</protein>
<dbReference type="SUPFAM" id="SSF81606">
    <property type="entry name" value="PP2C-like"/>
    <property type="match status" value="1"/>
</dbReference>
<comment type="catalytic activity">
    <reaction evidence="10">
        <text>O-phospho-L-seryl-[protein] + H2O = L-seryl-[protein] + phosphate</text>
        <dbReference type="Rhea" id="RHEA:20629"/>
        <dbReference type="Rhea" id="RHEA-COMP:9863"/>
        <dbReference type="Rhea" id="RHEA-COMP:11604"/>
        <dbReference type="ChEBI" id="CHEBI:15377"/>
        <dbReference type="ChEBI" id="CHEBI:29999"/>
        <dbReference type="ChEBI" id="CHEBI:43474"/>
        <dbReference type="ChEBI" id="CHEBI:83421"/>
        <dbReference type="EC" id="3.1.3.16"/>
    </reaction>
</comment>
<feature type="domain" description="PPM-type phosphatase" evidence="14">
    <location>
        <begin position="125"/>
        <end position="400"/>
    </location>
</feature>
<evidence type="ECO:0000256" key="7">
    <source>
        <dbReference type="ARBA" id="ARBA00022842"/>
    </source>
</evidence>
<keyword evidence="9" id="KW-0464">Manganese</keyword>
<feature type="compositionally biased region" description="Basic and acidic residues" evidence="13">
    <location>
        <begin position="100"/>
        <end position="109"/>
    </location>
</feature>
<evidence type="ECO:0000256" key="12">
    <source>
        <dbReference type="RuleBase" id="RU003465"/>
    </source>
</evidence>
<dbReference type="PROSITE" id="PS01032">
    <property type="entry name" value="PPM_1"/>
    <property type="match status" value="1"/>
</dbReference>
<keyword evidence="16" id="KW-1185">Reference proteome</keyword>
<dbReference type="Proteomes" id="UP000317650">
    <property type="component" value="Chromosome 2"/>
</dbReference>
<dbReference type="PANTHER" id="PTHR47992">
    <property type="entry name" value="PROTEIN PHOSPHATASE"/>
    <property type="match status" value="1"/>
</dbReference>
<evidence type="ECO:0000256" key="5">
    <source>
        <dbReference type="ARBA" id="ARBA00022723"/>
    </source>
</evidence>
<evidence type="ECO:0000256" key="2">
    <source>
        <dbReference type="ARBA" id="ARBA00001946"/>
    </source>
</evidence>